<name>A0A4Z1DXY7_9MICO</name>
<evidence type="ECO:0000313" key="9">
    <source>
        <dbReference type="Proteomes" id="UP000297318"/>
    </source>
</evidence>
<feature type="compositionally biased region" description="Pro residues" evidence="5">
    <location>
        <begin position="184"/>
        <end position="205"/>
    </location>
</feature>
<dbReference type="InterPro" id="IPR002810">
    <property type="entry name" value="NfeD-like_C"/>
</dbReference>
<proteinExistence type="predicted"/>
<evidence type="ECO:0000256" key="3">
    <source>
        <dbReference type="ARBA" id="ARBA00022989"/>
    </source>
</evidence>
<evidence type="ECO:0000256" key="1">
    <source>
        <dbReference type="ARBA" id="ARBA00004141"/>
    </source>
</evidence>
<sequence length="205" mass="21015">MLSPRTGRPTHLDVRRTPEVSTMEWYWWLALSLILGVVEVLIVDLLFLMFAGGALAATIAAALGAPLAVQVAVFAVVSVLLLVAIRPWALRRFKKEEPETATNISALVGRSAIVLVATSGVAGRVKLMGEVWTARFDGAGVLPVGTPVEVVAIDGATAVVAPTDVVPGVGTSDASPSGGYGSPPSGPAAPAYPPGYPTSAPPAQP</sequence>
<dbReference type="PANTHER" id="PTHR33507:SF3">
    <property type="entry name" value="INNER MEMBRANE PROTEIN YBBJ"/>
    <property type="match status" value="1"/>
</dbReference>
<dbReference type="PANTHER" id="PTHR33507">
    <property type="entry name" value="INNER MEMBRANE PROTEIN YBBJ"/>
    <property type="match status" value="1"/>
</dbReference>
<dbReference type="Gene3D" id="2.40.50.140">
    <property type="entry name" value="Nucleic acid-binding proteins"/>
    <property type="match status" value="1"/>
</dbReference>
<organism evidence="8 9">
    <name type="scientific">Serinibacter arcticus</name>
    <dbReference type="NCBI Taxonomy" id="1655435"/>
    <lineage>
        <taxon>Bacteria</taxon>
        <taxon>Bacillati</taxon>
        <taxon>Actinomycetota</taxon>
        <taxon>Actinomycetes</taxon>
        <taxon>Micrococcales</taxon>
        <taxon>Beutenbergiaceae</taxon>
        <taxon>Serinibacter</taxon>
    </lineage>
</organism>
<dbReference type="InterPro" id="IPR052165">
    <property type="entry name" value="Membrane_assoc_protease"/>
</dbReference>
<gene>
    <name evidence="8" type="ORF">SERN_2047</name>
</gene>
<dbReference type="GO" id="GO:0008233">
    <property type="term" value="F:peptidase activity"/>
    <property type="evidence" value="ECO:0007669"/>
    <property type="project" value="UniProtKB-KW"/>
</dbReference>
<keyword evidence="3 6" id="KW-1133">Transmembrane helix</keyword>
<keyword evidence="8" id="KW-0378">Hydrolase</keyword>
<keyword evidence="2 6" id="KW-0812">Transmembrane</keyword>
<evidence type="ECO:0000256" key="2">
    <source>
        <dbReference type="ARBA" id="ARBA00022692"/>
    </source>
</evidence>
<feature type="compositionally biased region" description="Low complexity" evidence="5">
    <location>
        <begin position="167"/>
        <end position="177"/>
    </location>
</feature>
<feature type="domain" description="NfeD-like C-terminal" evidence="7">
    <location>
        <begin position="106"/>
        <end position="162"/>
    </location>
</feature>
<protein>
    <submittedName>
        <fullName evidence="8">Putative activity regulator of membrane protease YbbK</fullName>
    </submittedName>
</protein>
<evidence type="ECO:0000256" key="4">
    <source>
        <dbReference type="ARBA" id="ARBA00023136"/>
    </source>
</evidence>
<dbReference type="AlphaFoldDB" id="A0A4Z1DXY7"/>
<feature type="transmembrane region" description="Helical" evidence="6">
    <location>
        <begin position="25"/>
        <end position="50"/>
    </location>
</feature>
<feature type="transmembrane region" description="Helical" evidence="6">
    <location>
        <begin position="56"/>
        <end position="85"/>
    </location>
</feature>
<dbReference type="GO" id="GO:0005886">
    <property type="term" value="C:plasma membrane"/>
    <property type="evidence" value="ECO:0007669"/>
    <property type="project" value="TreeGrafter"/>
</dbReference>
<dbReference type="Pfam" id="PF01957">
    <property type="entry name" value="NfeD"/>
    <property type="match status" value="1"/>
</dbReference>
<dbReference type="InterPro" id="IPR012340">
    <property type="entry name" value="NA-bd_OB-fold"/>
</dbReference>
<comment type="subcellular location">
    <subcellularLocation>
        <location evidence="1">Membrane</location>
        <topology evidence="1">Multi-pass membrane protein</topology>
    </subcellularLocation>
</comment>
<accession>A0A4Z1DXY7</accession>
<evidence type="ECO:0000256" key="5">
    <source>
        <dbReference type="SAM" id="MobiDB-lite"/>
    </source>
</evidence>
<evidence type="ECO:0000313" key="8">
    <source>
        <dbReference type="EMBL" id="TGO04454.1"/>
    </source>
</evidence>
<keyword evidence="9" id="KW-1185">Reference proteome</keyword>
<dbReference type="GO" id="GO:0006508">
    <property type="term" value="P:proteolysis"/>
    <property type="evidence" value="ECO:0007669"/>
    <property type="project" value="UniProtKB-KW"/>
</dbReference>
<reference evidence="8 9" key="1">
    <citation type="submission" date="2018-11" db="EMBL/GenBank/DDBJ databases">
        <title>Complete genome sequencing of the Actinobacteria Serinibacter sp. K3-2.</title>
        <authorList>
            <person name="Rakitin A.L."/>
            <person name="Beletsky A.V."/>
            <person name="Mardanov A.V."/>
            <person name="Ravin N.V."/>
            <person name="Gromova A.S."/>
            <person name="Filippova S.N."/>
            <person name="Gal'Chenko V.F."/>
        </authorList>
    </citation>
    <scope>NUCLEOTIDE SEQUENCE [LARGE SCALE GENOMIC DNA]</scope>
    <source>
        <strain evidence="8 9">K3-2</strain>
    </source>
</reference>
<evidence type="ECO:0000259" key="7">
    <source>
        <dbReference type="Pfam" id="PF01957"/>
    </source>
</evidence>
<keyword evidence="4 6" id="KW-0472">Membrane</keyword>
<comment type="caution">
    <text evidence="8">The sequence shown here is derived from an EMBL/GenBank/DDBJ whole genome shotgun (WGS) entry which is preliminary data.</text>
</comment>
<evidence type="ECO:0000256" key="6">
    <source>
        <dbReference type="SAM" id="Phobius"/>
    </source>
</evidence>
<keyword evidence="8" id="KW-0645">Protease</keyword>
<dbReference type="EMBL" id="RHPJ01000003">
    <property type="protein sequence ID" value="TGO04454.1"/>
    <property type="molecule type" value="Genomic_DNA"/>
</dbReference>
<feature type="region of interest" description="Disordered" evidence="5">
    <location>
        <begin position="167"/>
        <end position="205"/>
    </location>
</feature>
<dbReference type="Proteomes" id="UP000297318">
    <property type="component" value="Unassembled WGS sequence"/>
</dbReference>